<comment type="caution">
    <text evidence="6">Lacks conserved residue(s) required for the propagation of feature annotation.</text>
</comment>
<dbReference type="Gene3D" id="3.50.30.30">
    <property type="match status" value="1"/>
</dbReference>
<evidence type="ECO:0000259" key="8">
    <source>
        <dbReference type="Pfam" id="PF17766"/>
    </source>
</evidence>
<dbReference type="Proteomes" id="UP001237642">
    <property type="component" value="Unassembled WGS sequence"/>
</dbReference>
<dbReference type="InterPro" id="IPR045051">
    <property type="entry name" value="SBT"/>
</dbReference>
<dbReference type="InterPro" id="IPR000209">
    <property type="entry name" value="Peptidase_S8/S53_dom"/>
</dbReference>
<reference evidence="9" key="1">
    <citation type="submission" date="2023-02" db="EMBL/GenBank/DDBJ databases">
        <title>Genome of toxic invasive species Heracleum sosnowskyi carries increased number of genes despite the absence of recent whole-genome duplications.</title>
        <authorList>
            <person name="Schelkunov M."/>
            <person name="Shtratnikova V."/>
            <person name="Makarenko M."/>
            <person name="Klepikova A."/>
            <person name="Omelchenko D."/>
            <person name="Novikova G."/>
            <person name="Obukhova E."/>
            <person name="Bogdanov V."/>
            <person name="Penin A."/>
            <person name="Logacheva M."/>
        </authorList>
    </citation>
    <scope>NUCLEOTIDE SEQUENCE</scope>
    <source>
        <strain evidence="9">Hsosn_3</strain>
        <tissue evidence="9">Leaf</tissue>
    </source>
</reference>
<accession>A0AAD8IXW9</accession>
<dbReference type="Gene3D" id="3.40.50.200">
    <property type="entry name" value="Peptidase S8/S53 domain"/>
    <property type="match status" value="1"/>
</dbReference>
<dbReference type="AlphaFoldDB" id="A0AAD8IXW9"/>
<dbReference type="PROSITE" id="PS51892">
    <property type="entry name" value="SUBTILASE"/>
    <property type="match status" value="1"/>
</dbReference>
<keyword evidence="10" id="KW-1185">Reference proteome</keyword>
<feature type="domain" description="Subtilisin-like protease fibronectin type-III" evidence="8">
    <location>
        <begin position="190"/>
        <end position="283"/>
    </location>
</feature>
<reference evidence="9" key="2">
    <citation type="submission" date="2023-05" db="EMBL/GenBank/DDBJ databases">
        <authorList>
            <person name="Schelkunov M.I."/>
        </authorList>
    </citation>
    <scope>NUCLEOTIDE SEQUENCE</scope>
    <source>
        <strain evidence="9">Hsosn_3</strain>
        <tissue evidence="9">Leaf</tissue>
    </source>
</reference>
<evidence type="ECO:0000313" key="9">
    <source>
        <dbReference type="EMBL" id="KAK1392367.1"/>
    </source>
</evidence>
<keyword evidence="2 9" id="KW-0645">Protease</keyword>
<proteinExistence type="inferred from homology"/>
<dbReference type="Gene3D" id="2.60.40.2310">
    <property type="match status" value="1"/>
</dbReference>
<evidence type="ECO:0000256" key="1">
    <source>
        <dbReference type="ARBA" id="ARBA00011073"/>
    </source>
</evidence>
<organism evidence="9 10">
    <name type="scientific">Heracleum sosnowskyi</name>
    <dbReference type="NCBI Taxonomy" id="360622"/>
    <lineage>
        <taxon>Eukaryota</taxon>
        <taxon>Viridiplantae</taxon>
        <taxon>Streptophyta</taxon>
        <taxon>Embryophyta</taxon>
        <taxon>Tracheophyta</taxon>
        <taxon>Spermatophyta</taxon>
        <taxon>Magnoliopsida</taxon>
        <taxon>eudicotyledons</taxon>
        <taxon>Gunneridae</taxon>
        <taxon>Pentapetalae</taxon>
        <taxon>asterids</taxon>
        <taxon>campanulids</taxon>
        <taxon>Apiales</taxon>
        <taxon>Apiaceae</taxon>
        <taxon>Apioideae</taxon>
        <taxon>apioid superclade</taxon>
        <taxon>Tordylieae</taxon>
        <taxon>Tordyliinae</taxon>
        <taxon>Heracleum</taxon>
    </lineage>
</organism>
<feature type="domain" description="Peptidase S8/S53" evidence="7">
    <location>
        <begin position="14"/>
        <end position="115"/>
    </location>
</feature>
<name>A0AAD8IXW9_9APIA</name>
<dbReference type="InterPro" id="IPR036852">
    <property type="entry name" value="Peptidase_S8/S53_dom_sf"/>
</dbReference>
<sequence>MATITFGGTQLGIKPSPVVAAFSSRGPNPITPELLKPDFIAPGVNILAGWTGKVGPSGLEEDKRHVDFNILSGTSMSCPHASGLAALIKSAHPEWSPAAIRSALMTTAYNTYKNGETIQVSATGVPSTPFDVGAGHVSPVAALDPGLVYDANVQDYVDFLCALNYSSKHIKAVTKQALKCDKTKKYNLGDLNYPSFAVPFKTSSEKGSDNSVPTTIKYTRTLTNVGVPAAYKVSVSSETHSVKIAVEPEELAFRECNEKKNYTVTFTATSMPSGTTSFARIEWC</sequence>
<dbReference type="Pfam" id="PF17766">
    <property type="entry name" value="fn3_6"/>
    <property type="match status" value="1"/>
</dbReference>
<protein>
    <submittedName>
        <fullName evidence="9">Substilisin-like protease-like protein</fullName>
    </submittedName>
</protein>
<dbReference type="Pfam" id="PF00082">
    <property type="entry name" value="Peptidase_S8"/>
    <property type="match status" value="1"/>
</dbReference>
<evidence type="ECO:0000256" key="5">
    <source>
        <dbReference type="ARBA" id="ARBA00022825"/>
    </source>
</evidence>
<dbReference type="SUPFAM" id="SSF52743">
    <property type="entry name" value="Subtilisin-like"/>
    <property type="match status" value="1"/>
</dbReference>
<evidence type="ECO:0000256" key="3">
    <source>
        <dbReference type="ARBA" id="ARBA00022729"/>
    </source>
</evidence>
<dbReference type="InterPro" id="IPR023828">
    <property type="entry name" value="Peptidase_S8_Ser-AS"/>
</dbReference>
<gene>
    <name evidence="9" type="ORF">POM88_011423</name>
</gene>
<keyword evidence="3" id="KW-0732">Signal</keyword>
<dbReference type="PANTHER" id="PTHR10795">
    <property type="entry name" value="PROPROTEIN CONVERTASE SUBTILISIN/KEXIN"/>
    <property type="match status" value="1"/>
</dbReference>
<dbReference type="GO" id="GO:0006508">
    <property type="term" value="P:proteolysis"/>
    <property type="evidence" value="ECO:0007669"/>
    <property type="project" value="UniProtKB-KW"/>
</dbReference>
<comment type="similarity">
    <text evidence="1 6">Belongs to the peptidase S8 family.</text>
</comment>
<dbReference type="InterPro" id="IPR041469">
    <property type="entry name" value="Subtilisin-like_FN3"/>
</dbReference>
<evidence type="ECO:0000259" key="7">
    <source>
        <dbReference type="Pfam" id="PF00082"/>
    </source>
</evidence>
<evidence type="ECO:0000313" key="10">
    <source>
        <dbReference type="Proteomes" id="UP001237642"/>
    </source>
</evidence>
<keyword evidence="5" id="KW-0720">Serine protease</keyword>
<dbReference type="PROSITE" id="PS00138">
    <property type="entry name" value="SUBTILASE_SER"/>
    <property type="match status" value="1"/>
</dbReference>
<comment type="caution">
    <text evidence="9">The sequence shown here is derived from an EMBL/GenBank/DDBJ whole genome shotgun (WGS) entry which is preliminary data.</text>
</comment>
<evidence type="ECO:0000256" key="6">
    <source>
        <dbReference type="PROSITE-ProRule" id="PRU01240"/>
    </source>
</evidence>
<evidence type="ECO:0000256" key="2">
    <source>
        <dbReference type="ARBA" id="ARBA00022670"/>
    </source>
</evidence>
<dbReference type="EMBL" id="JAUIZM010000003">
    <property type="protein sequence ID" value="KAK1392367.1"/>
    <property type="molecule type" value="Genomic_DNA"/>
</dbReference>
<keyword evidence="4" id="KW-0378">Hydrolase</keyword>
<evidence type="ECO:0000256" key="4">
    <source>
        <dbReference type="ARBA" id="ARBA00022801"/>
    </source>
</evidence>
<dbReference type="GO" id="GO:0004252">
    <property type="term" value="F:serine-type endopeptidase activity"/>
    <property type="evidence" value="ECO:0007669"/>
    <property type="project" value="InterPro"/>
</dbReference>